<keyword evidence="9" id="KW-0378">Hydrolase</keyword>
<dbReference type="EMBL" id="JAALHA020000027">
    <property type="protein sequence ID" value="MDR9899802.1"/>
    <property type="molecule type" value="Genomic_DNA"/>
</dbReference>
<evidence type="ECO:0000256" key="6">
    <source>
        <dbReference type="ARBA" id="ARBA00022833"/>
    </source>
</evidence>
<gene>
    <name evidence="12" type="primary">hypF</name>
    <name evidence="12" type="ORF">G7B40_035375</name>
</gene>
<name>A0AAP5IGG7_9CYAN</name>
<comment type="catalytic activity">
    <reaction evidence="7">
        <text>C-terminal L-cysteinyl-[HypE protein] + carbamoyl phosphate + ATP + H2O = C-terminal S-carboxamide-L-cysteinyl-[HypE protein] + AMP + phosphate + diphosphate + H(+)</text>
        <dbReference type="Rhea" id="RHEA:55636"/>
        <dbReference type="Rhea" id="RHEA-COMP:14247"/>
        <dbReference type="Rhea" id="RHEA-COMP:14392"/>
        <dbReference type="ChEBI" id="CHEBI:15377"/>
        <dbReference type="ChEBI" id="CHEBI:15378"/>
        <dbReference type="ChEBI" id="CHEBI:30616"/>
        <dbReference type="ChEBI" id="CHEBI:33019"/>
        <dbReference type="ChEBI" id="CHEBI:43474"/>
        <dbReference type="ChEBI" id="CHEBI:58228"/>
        <dbReference type="ChEBI" id="CHEBI:76913"/>
        <dbReference type="ChEBI" id="CHEBI:139126"/>
        <dbReference type="ChEBI" id="CHEBI:456215"/>
    </reaction>
</comment>
<dbReference type="InterPro" id="IPR055128">
    <property type="entry name" value="HypF_C_2"/>
</dbReference>
<organism evidence="12 13">
    <name type="scientific">Aetokthonos hydrillicola Thurmond2011</name>
    <dbReference type="NCBI Taxonomy" id="2712845"/>
    <lineage>
        <taxon>Bacteria</taxon>
        <taxon>Bacillati</taxon>
        <taxon>Cyanobacteriota</taxon>
        <taxon>Cyanophyceae</taxon>
        <taxon>Nostocales</taxon>
        <taxon>Hapalosiphonaceae</taxon>
        <taxon>Aetokthonos</taxon>
    </lineage>
</organism>
<dbReference type="PROSITE" id="PS51163">
    <property type="entry name" value="YRDC"/>
    <property type="match status" value="1"/>
</dbReference>
<comment type="pathway">
    <text evidence="1">Protein modification; [NiFe] hydrogenase maturation.</text>
</comment>
<dbReference type="SUPFAM" id="SSF54975">
    <property type="entry name" value="Acylphosphatase/BLUF domain-like"/>
    <property type="match status" value="1"/>
</dbReference>
<keyword evidence="6" id="KW-0862">Zinc</keyword>
<dbReference type="PROSITE" id="PS00150">
    <property type="entry name" value="ACYLPHOSPHATASE_1"/>
    <property type="match status" value="1"/>
</dbReference>
<keyword evidence="3 12" id="KW-0436">Ligase</keyword>
<dbReference type="GO" id="GO:0016874">
    <property type="term" value="F:ligase activity"/>
    <property type="evidence" value="ECO:0007669"/>
    <property type="project" value="UniProtKB-UniRule"/>
</dbReference>
<accession>A0AAP5IGG7</accession>
<dbReference type="PANTHER" id="PTHR42959">
    <property type="entry name" value="CARBAMOYLTRANSFERASE"/>
    <property type="match status" value="1"/>
</dbReference>
<dbReference type="AlphaFoldDB" id="A0AAP5IGG7"/>
<comment type="catalytic activity">
    <reaction evidence="9">
        <text>an acyl phosphate + H2O = a carboxylate + phosphate + H(+)</text>
        <dbReference type="Rhea" id="RHEA:14965"/>
        <dbReference type="ChEBI" id="CHEBI:15377"/>
        <dbReference type="ChEBI" id="CHEBI:15378"/>
        <dbReference type="ChEBI" id="CHEBI:29067"/>
        <dbReference type="ChEBI" id="CHEBI:43474"/>
        <dbReference type="ChEBI" id="CHEBI:59918"/>
        <dbReference type="EC" id="3.6.1.7"/>
    </reaction>
</comment>
<feature type="domain" description="YrdC-like" evidence="11">
    <location>
        <begin position="204"/>
        <end position="393"/>
    </location>
</feature>
<proteinExistence type="inferred from homology"/>
<dbReference type="Pfam" id="PF22521">
    <property type="entry name" value="HypF_C_2"/>
    <property type="match status" value="1"/>
</dbReference>
<dbReference type="NCBIfam" id="TIGR00143">
    <property type="entry name" value="hypF"/>
    <property type="match status" value="1"/>
</dbReference>
<evidence type="ECO:0000256" key="9">
    <source>
        <dbReference type="PROSITE-ProRule" id="PRU00520"/>
    </source>
</evidence>
<dbReference type="GO" id="GO:0003998">
    <property type="term" value="F:acylphosphatase activity"/>
    <property type="evidence" value="ECO:0007669"/>
    <property type="project" value="UniProtKB-EC"/>
</dbReference>
<dbReference type="GO" id="GO:0003725">
    <property type="term" value="F:double-stranded RNA binding"/>
    <property type="evidence" value="ECO:0007669"/>
    <property type="project" value="InterPro"/>
</dbReference>
<reference evidence="13" key="1">
    <citation type="journal article" date="2021" name="Science">
        <title>Hunting the eagle killer: A cyanobacterial neurotoxin causes vacuolar myelinopathy.</title>
        <authorList>
            <person name="Breinlinger S."/>
            <person name="Phillips T.J."/>
            <person name="Haram B.N."/>
            <person name="Mares J."/>
            <person name="Martinez Yerena J.A."/>
            <person name="Hrouzek P."/>
            <person name="Sobotka R."/>
            <person name="Henderson W.M."/>
            <person name="Schmieder P."/>
            <person name="Williams S.M."/>
            <person name="Lauderdale J.D."/>
            <person name="Wilde H.D."/>
            <person name="Gerrin W."/>
            <person name="Kust A."/>
            <person name="Washington J.W."/>
            <person name="Wagner C."/>
            <person name="Geier B."/>
            <person name="Liebeke M."/>
            <person name="Enke H."/>
            <person name="Niedermeyer T.H.J."/>
            <person name="Wilde S.B."/>
        </authorList>
    </citation>
    <scope>NUCLEOTIDE SEQUENCE [LARGE SCALE GENOMIC DNA]</scope>
    <source>
        <strain evidence="13">Thurmond2011</strain>
    </source>
</reference>
<dbReference type="Proteomes" id="UP000667802">
    <property type="component" value="Unassembled WGS sequence"/>
</dbReference>
<dbReference type="InterPro" id="IPR001792">
    <property type="entry name" value="Acylphosphatase-like_dom"/>
</dbReference>
<dbReference type="InterPro" id="IPR017968">
    <property type="entry name" value="Acylphosphatase_CS"/>
</dbReference>
<keyword evidence="4" id="KW-0479">Metal-binding</keyword>
<dbReference type="InterPro" id="IPR011125">
    <property type="entry name" value="Znf_HypF"/>
</dbReference>
<dbReference type="InterPro" id="IPR004421">
    <property type="entry name" value="Carbamoyltransferase_HypF"/>
</dbReference>
<dbReference type="InterPro" id="IPR036046">
    <property type="entry name" value="Acylphosphatase-like_dom_sf"/>
</dbReference>
<evidence type="ECO:0000256" key="8">
    <source>
        <dbReference type="PIRNR" id="PIRNR006256"/>
    </source>
</evidence>
<evidence type="ECO:0000256" key="2">
    <source>
        <dbReference type="ARBA" id="ARBA00008097"/>
    </source>
</evidence>
<protein>
    <recommendedName>
        <fullName evidence="8">Carbamoyltransferase</fullName>
        <ecNumber evidence="8">6.2.-.-</ecNumber>
    </recommendedName>
</protein>
<dbReference type="InterPro" id="IPR051060">
    <property type="entry name" value="Carbamoyltrans_HypF-like"/>
</dbReference>
<evidence type="ECO:0000259" key="11">
    <source>
        <dbReference type="PROSITE" id="PS51163"/>
    </source>
</evidence>
<dbReference type="InterPro" id="IPR006070">
    <property type="entry name" value="Sua5-like_dom"/>
</dbReference>
<evidence type="ECO:0000256" key="7">
    <source>
        <dbReference type="ARBA" id="ARBA00048220"/>
    </source>
</evidence>
<feature type="active site" evidence="9">
    <location>
        <position position="36"/>
    </location>
</feature>
<comment type="caution">
    <text evidence="12">The sequence shown here is derived from an EMBL/GenBank/DDBJ whole genome shotgun (WGS) entry which is preliminary data.</text>
</comment>
<evidence type="ECO:0000259" key="10">
    <source>
        <dbReference type="PROSITE" id="PS51160"/>
    </source>
</evidence>
<evidence type="ECO:0000256" key="4">
    <source>
        <dbReference type="ARBA" id="ARBA00022723"/>
    </source>
</evidence>
<dbReference type="EC" id="6.2.-.-" evidence="8"/>
<dbReference type="PANTHER" id="PTHR42959:SF1">
    <property type="entry name" value="CARBAMOYLTRANSFERASE HYPF"/>
    <property type="match status" value="1"/>
</dbReference>
<evidence type="ECO:0000313" key="13">
    <source>
        <dbReference type="Proteomes" id="UP000667802"/>
    </source>
</evidence>
<dbReference type="Gene3D" id="3.30.420.40">
    <property type="match status" value="1"/>
</dbReference>
<dbReference type="FunFam" id="3.30.420.40:FF:000124">
    <property type="entry name" value="Carbamoyltransferase HypF"/>
    <property type="match status" value="1"/>
</dbReference>
<dbReference type="Gene3D" id="3.30.110.120">
    <property type="match status" value="1"/>
</dbReference>
<dbReference type="Gene3D" id="3.90.870.50">
    <property type="match status" value="1"/>
</dbReference>
<dbReference type="SUPFAM" id="SSF55821">
    <property type="entry name" value="YrdC/RibB"/>
    <property type="match status" value="1"/>
</dbReference>
<dbReference type="Pfam" id="PF00708">
    <property type="entry name" value="Acylphosphatase"/>
    <property type="match status" value="1"/>
</dbReference>
<dbReference type="RefSeq" id="WP_208350523.1">
    <property type="nucleotide sequence ID" value="NZ_JAALHA020000027.1"/>
</dbReference>
<dbReference type="Pfam" id="PF17788">
    <property type="entry name" value="HypF_C"/>
    <property type="match status" value="1"/>
</dbReference>
<evidence type="ECO:0000256" key="1">
    <source>
        <dbReference type="ARBA" id="ARBA00004711"/>
    </source>
</evidence>
<dbReference type="InterPro" id="IPR017945">
    <property type="entry name" value="DHBP_synth_RibB-like_a/b_dom"/>
</dbReference>
<keyword evidence="5" id="KW-0863">Zinc-finger</keyword>
<dbReference type="GO" id="GO:0051604">
    <property type="term" value="P:protein maturation"/>
    <property type="evidence" value="ECO:0007669"/>
    <property type="project" value="TreeGrafter"/>
</dbReference>
<evidence type="ECO:0000256" key="3">
    <source>
        <dbReference type="ARBA" id="ARBA00022598"/>
    </source>
</evidence>
<dbReference type="PIRSF" id="PIRSF006256">
    <property type="entry name" value="CMPcnvr_hdrg_mat"/>
    <property type="match status" value="1"/>
</dbReference>
<feature type="domain" description="Acylphosphatase-like" evidence="10">
    <location>
        <begin position="3"/>
        <end position="90"/>
    </location>
</feature>
<sequence>MTSEEIRVCGTVQGVGFRPTVYRIAKACGLRGEVCNDGQGVLIRACGSEASLEEFFQRLQQECPPLARIHEITRRRYEGEFTFKDFTISSSINSTVKTEIVPDAATCPQCKAEIFDPFSRWYRYPFTNCTHCGPRLSIIRAIPYDRQNTSMATFTMCPDCAKEYKDVENRRFHAQPIACHICGPNATLERADGKPITASMFSMLDDVDAVCTLLQRGEIVAIKGLGGIHLACDATQETTVQKLRQRKRRYRKPFALMARNIAIIEEYCVVNAKERELLESSAAPIVLLHQRDENPIKNSIAPSVAPGQNTLGFMLPYTPLHHLILKRMNRPIVLTSGNLSDEPQCIDNDEAREKLGKIADYFLLHDRAIANRVDDSVVRVIGDKVQTVRRARGYAPAPINLPPGFNKTPQILAMGGELKNTFCLLRDGQAFISQHLGDLENAAAFKAYQDTLNLYLNLFEHQPEAIAIDLHPEYLSTKFGKELAASSSLALYHIQHHHAHIAACMAENGIPLNSPPVLGIALDGLGYGEDGTLWGGEFLLTDYRSFKRLATFKPVAMIGGIQAIKEPWRNTYAQLISAFTWEDLQNKYSGLDLLKFLQQKPINLINQIIAKKINSPLTSSVGRLFDAVAAAIGICPEESSYEGQAAIEMEAIVEQSIFNSYKETLIYPFNIEIYDSIYCIDSHPMWEDLLDDLQQQITQPIIAAKFHQSLAVYIVKMAQHLCQEHAINQVVLTGGVFQNCILLEQVKIRLQALGLNVLTHSLVPANDGGLSLGQAIIAAAQLT</sequence>
<feature type="active site" evidence="9">
    <location>
        <position position="18"/>
    </location>
</feature>
<dbReference type="Pfam" id="PF01300">
    <property type="entry name" value="Sua5_yciO_yrdC"/>
    <property type="match status" value="1"/>
</dbReference>
<evidence type="ECO:0000313" key="12">
    <source>
        <dbReference type="EMBL" id="MDR9899802.1"/>
    </source>
</evidence>
<dbReference type="GO" id="GO:0008270">
    <property type="term" value="F:zinc ion binding"/>
    <property type="evidence" value="ECO:0007669"/>
    <property type="project" value="UniProtKB-KW"/>
</dbReference>
<dbReference type="Pfam" id="PF07503">
    <property type="entry name" value="zf-HYPF"/>
    <property type="match status" value="2"/>
</dbReference>
<dbReference type="Gene3D" id="3.30.420.360">
    <property type="match status" value="1"/>
</dbReference>
<dbReference type="PROSITE" id="PS51160">
    <property type="entry name" value="ACYLPHOSPHATASE_3"/>
    <property type="match status" value="1"/>
</dbReference>
<keyword evidence="13" id="KW-1185">Reference proteome</keyword>
<dbReference type="InterPro" id="IPR041440">
    <property type="entry name" value="HypF_C"/>
</dbReference>
<evidence type="ECO:0000256" key="5">
    <source>
        <dbReference type="ARBA" id="ARBA00022771"/>
    </source>
</evidence>
<dbReference type="GO" id="GO:0016743">
    <property type="term" value="F:carboxyl- or carbamoyltransferase activity"/>
    <property type="evidence" value="ECO:0007669"/>
    <property type="project" value="UniProtKB-UniRule"/>
</dbReference>
<comment type="similarity">
    <text evidence="2 8">Belongs to the carbamoyltransferase HypF family.</text>
</comment>